<dbReference type="Pfam" id="PF07690">
    <property type="entry name" value="MFS_1"/>
    <property type="match status" value="1"/>
</dbReference>
<dbReference type="GO" id="GO:0005886">
    <property type="term" value="C:plasma membrane"/>
    <property type="evidence" value="ECO:0007669"/>
    <property type="project" value="UniProtKB-SubCell"/>
</dbReference>
<evidence type="ECO:0000313" key="7">
    <source>
        <dbReference type="EMBL" id="SED33569.1"/>
    </source>
</evidence>
<feature type="transmembrane region" description="Helical" evidence="5">
    <location>
        <begin position="211"/>
        <end position="230"/>
    </location>
</feature>
<name>A0A1H4ZTY3_STRMJ</name>
<dbReference type="Gene3D" id="1.20.1250.20">
    <property type="entry name" value="MFS general substrate transporter like domains"/>
    <property type="match status" value="2"/>
</dbReference>
<feature type="transmembrane region" description="Helical" evidence="5">
    <location>
        <begin position="280"/>
        <end position="302"/>
    </location>
</feature>
<dbReference type="SUPFAM" id="SSF103473">
    <property type="entry name" value="MFS general substrate transporter"/>
    <property type="match status" value="2"/>
</dbReference>
<feature type="domain" description="Major facilitator superfamily (MFS) profile" evidence="6">
    <location>
        <begin position="26"/>
        <end position="476"/>
    </location>
</feature>
<dbReference type="RefSeq" id="WP_167746492.1">
    <property type="nucleotide sequence ID" value="NZ_FNST01000002.1"/>
</dbReference>
<gene>
    <name evidence="7" type="ORF">SAMN04490356_8026</name>
</gene>
<feature type="transmembrane region" description="Helical" evidence="5">
    <location>
        <begin position="236"/>
        <end position="259"/>
    </location>
</feature>
<keyword evidence="8" id="KW-1185">Reference proteome</keyword>
<proteinExistence type="predicted"/>
<feature type="transmembrane region" description="Helical" evidence="5">
    <location>
        <begin position="181"/>
        <end position="199"/>
    </location>
</feature>
<feature type="transmembrane region" description="Helical" evidence="5">
    <location>
        <begin position="322"/>
        <end position="342"/>
    </location>
</feature>
<feature type="transmembrane region" description="Helical" evidence="5">
    <location>
        <begin position="93"/>
        <end position="116"/>
    </location>
</feature>
<comment type="subcellular location">
    <subcellularLocation>
        <location evidence="1">Cell membrane</location>
        <topology evidence="1">Multi-pass membrane protein</topology>
    </subcellularLocation>
</comment>
<evidence type="ECO:0000256" key="3">
    <source>
        <dbReference type="ARBA" id="ARBA00022989"/>
    </source>
</evidence>
<evidence type="ECO:0000256" key="1">
    <source>
        <dbReference type="ARBA" id="ARBA00004651"/>
    </source>
</evidence>
<dbReference type="GO" id="GO:0022857">
    <property type="term" value="F:transmembrane transporter activity"/>
    <property type="evidence" value="ECO:0007669"/>
    <property type="project" value="InterPro"/>
</dbReference>
<evidence type="ECO:0000256" key="5">
    <source>
        <dbReference type="SAM" id="Phobius"/>
    </source>
</evidence>
<feature type="transmembrane region" description="Helical" evidence="5">
    <location>
        <begin position="122"/>
        <end position="139"/>
    </location>
</feature>
<dbReference type="InterPro" id="IPR011701">
    <property type="entry name" value="MFS"/>
</dbReference>
<dbReference type="Proteomes" id="UP000198609">
    <property type="component" value="Unassembled WGS sequence"/>
</dbReference>
<dbReference type="EMBL" id="FNST01000002">
    <property type="protein sequence ID" value="SED33569.1"/>
    <property type="molecule type" value="Genomic_DNA"/>
</dbReference>
<dbReference type="AlphaFoldDB" id="A0A1H4ZTY3"/>
<feature type="transmembrane region" description="Helical" evidence="5">
    <location>
        <begin position="30"/>
        <end position="51"/>
    </location>
</feature>
<protein>
    <submittedName>
        <fullName evidence="7">Predicted arabinose efflux permease, MFS family</fullName>
    </submittedName>
</protein>
<evidence type="ECO:0000259" key="6">
    <source>
        <dbReference type="PROSITE" id="PS50850"/>
    </source>
</evidence>
<accession>A0A1H4ZTY3</accession>
<evidence type="ECO:0000256" key="4">
    <source>
        <dbReference type="ARBA" id="ARBA00023136"/>
    </source>
</evidence>
<feature type="transmembrane region" description="Helical" evidence="5">
    <location>
        <begin position="349"/>
        <end position="369"/>
    </location>
</feature>
<reference evidence="8" key="1">
    <citation type="submission" date="2016-10" db="EMBL/GenBank/DDBJ databases">
        <authorList>
            <person name="Varghese N."/>
            <person name="Submissions S."/>
        </authorList>
    </citation>
    <scope>NUCLEOTIDE SEQUENCE [LARGE SCALE GENOMIC DNA]</scope>
    <source>
        <strain evidence="8">DSM 40318</strain>
    </source>
</reference>
<evidence type="ECO:0000256" key="2">
    <source>
        <dbReference type="ARBA" id="ARBA00022692"/>
    </source>
</evidence>
<feature type="transmembrane region" description="Helical" evidence="5">
    <location>
        <begin position="453"/>
        <end position="475"/>
    </location>
</feature>
<evidence type="ECO:0000313" key="8">
    <source>
        <dbReference type="Proteomes" id="UP000198609"/>
    </source>
</evidence>
<dbReference type="InterPro" id="IPR020846">
    <property type="entry name" value="MFS_dom"/>
</dbReference>
<feature type="transmembrane region" description="Helical" evidence="5">
    <location>
        <begin position="409"/>
        <end position="433"/>
    </location>
</feature>
<keyword evidence="4 5" id="KW-0472">Membrane</keyword>
<keyword evidence="3 5" id="KW-1133">Transmembrane helix</keyword>
<feature type="transmembrane region" description="Helical" evidence="5">
    <location>
        <begin position="375"/>
        <end position="397"/>
    </location>
</feature>
<feature type="transmembrane region" description="Helical" evidence="5">
    <location>
        <begin position="63"/>
        <end position="81"/>
    </location>
</feature>
<dbReference type="PANTHER" id="PTHR23501:SF197">
    <property type="entry name" value="COMD"/>
    <property type="match status" value="1"/>
</dbReference>
<organism evidence="7 8">
    <name type="scientific">Streptomyces melanosporofaciens</name>
    <dbReference type="NCBI Taxonomy" id="67327"/>
    <lineage>
        <taxon>Bacteria</taxon>
        <taxon>Bacillati</taxon>
        <taxon>Actinomycetota</taxon>
        <taxon>Actinomycetes</taxon>
        <taxon>Kitasatosporales</taxon>
        <taxon>Streptomycetaceae</taxon>
        <taxon>Streptomyces</taxon>
        <taxon>Streptomyces violaceusniger group</taxon>
    </lineage>
</organism>
<dbReference type="PANTHER" id="PTHR23501">
    <property type="entry name" value="MAJOR FACILITATOR SUPERFAMILY"/>
    <property type="match status" value="1"/>
</dbReference>
<dbReference type="InterPro" id="IPR036259">
    <property type="entry name" value="MFS_trans_sf"/>
</dbReference>
<keyword evidence="2 5" id="KW-0812">Transmembrane</keyword>
<dbReference type="PROSITE" id="PS50850">
    <property type="entry name" value="MFS"/>
    <property type="match status" value="1"/>
</dbReference>
<sequence>MQNSGIGSTSTGLLGSTPHTRWNRRLIGQVAILILVNTMVDTVVTAPLLVLPEMLDHFGTDQSAWIDASSLLAGAMWAPLLGKGADIHGKRRVLIMTLITALVGALVCLVAPSLWVFILGRLLQGAAVGAVFLTVALIRDMCAPDMAMIATGIVTSGSALLSIVMPSLFEVTAAEFGWRSVFVASAVFAAIAGVLVRGLVPPSTLKTPGSLDIAGAVLLGGGLAAVLSYVSLGSEFGWFAVGPLALLVGGAAALARWFLVASRVPEPVIDIRNLGRPLALTLLVVAFGTGAYQSMLTLFGVIAKVSPDQQLGYGVAAPGALAMLYGIPAIGIVLGGTLAGALGTRLGPAATLAGGIALGTVGTVGMFFGDSVLPLAVVCSFLLSLTAGTLVTSGFNMAATLAPPERQGVVSSMVMVMVAAGAVILKFVGSAVLQSTNTVVDGKTLNSATGVHGYTAMATTAFLAATVVAVILLRTQGGHGRPRRRSASRTPSVLES</sequence>
<feature type="transmembrane region" description="Helical" evidence="5">
    <location>
        <begin position="146"/>
        <end position="169"/>
    </location>
</feature>